<gene>
    <name evidence="2" type="ORF">ENW50_11610</name>
</gene>
<proteinExistence type="predicted"/>
<dbReference type="EMBL" id="DTKL01000072">
    <property type="protein sequence ID" value="HGY95312.1"/>
    <property type="molecule type" value="Genomic_DNA"/>
</dbReference>
<sequence length="304" mass="34427">MPALRRWPAIRPSSPPSRPRCATCNRSIRTLRSSSSSTRSTAPQTALPAACKCCGQPHRVAAMIEVKRLCLVPRRLTGMREPSGHKPRRTLVEYLSTGALLLALSVPALAQHHGQAGHFGGAHPGLAHGMQRHEGPGRFGQQPGRFGPRRGQEHLPEWFQQHQHMSLSQQEQALRREPGFNRLNPAQQQRIMRRLRKLDSIPPAQRQRILARNEAFERLSPERRQEVRAAAQAFSQMPVPQRQQMRRAFRVLRTLPPAQRTEILNSARFSATYSPRERNILGNLLSIEPYQPPQPGAPQPRKPW</sequence>
<evidence type="ECO:0000256" key="1">
    <source>
        <dbReference type="SAM" id="MobiDB-lite"/>
    </source>
</evidence>
<reference evidence="2" key="1">
    <citation type="journal article" date="2020" name="mSystems">
        <title>Genome- and Community-Level Interaction Insights into Carbon Utilization and Element Cycling Functions of Hydrothermarchaeota in Hydrothermal Sediment.</title>
        <authorList>
            <person name="Zhou Z."/>
            <person name="Liu Y."/>
            <person name="Xu W."/>
            <person name="Pan J."/>
            <person name="Luo Z.H."/>
            <person name="Li M."/>
        </authorList>
    </citation>
    <scope>NUCLEOTIDE SEQUENCE [LARGE SCALE GENOMIC DNA]</scope>
    <source>
        <strain evidence="2">SpSt-855</strain>
    </source>
</reference>
<accession>A0A7V5CU67</accession>
<dbReference type="Pfam" id="PF11304">
    <property type="entry name" value="DUF3106"/>
    <property type="match status" value="1"/>
</dbReference>
<organism evidence="2">
    <name type="scientific">Acidobacterium capsulatum</name>
    <dbReference type="NCBI Taxonomy" id="33075"/>
    <lineage>
        <taxon>Bacteria</taxon>
        <taxon>Pseudomonadati</taxon>
        <taxon>Acidobacteriota</taxon>
        <taxon>Terriglobia</taxon>
        <taxon>Terriglobales</taxon>
        <taxon>Acidobacteriaceae</taxon>
        <taxon>Acidobacterium</taxon>
    </lineage>
</organism>
<evidence type="ECO:0000313" key="2">
    <source>
        <dbReference type="EMBL" id="HGY95312.1"/>
    </source>
</evidence>
<dbReference type="AlphaFoldDB" id="A0A7V5CU67"/>
<dbReference type="InterPro" id="IPR021455">
    <property type="entry name" value="DUF3106"/>
</dbReference>
<comment type="caution">
    <text evidence="2">The sequence shown here is derived from an EMBL/GenBank/DDBJ whole genome shotgun (WGS) entry which is preliminary data.</text>
</comment>
<name>A0A7V5CU67_9BACT</name>
<feature type="compositionally biased region" description="Low complexity" evidence="1">
    <location>
        <begin position="1"/>
        <end position="12"/>
    </location>
</feature>
<feature type="region of interest" description="Disordered" evidence="1">
    <location>
        <begin position="1"/>
        <end position="22"/>
    </location>
</feature>
<protein>
    <submittedName>
        <fullName evidence="2">DUF3106 domain-containing protein</fullName>
    </submittedName>
</protein>